<keyword evidence="3" id="KW-1003">Cell membrane</keyword>
<keyword evidence="6 7" id="KW-0472">Membrane</keyword>
<feature type="transmembrane region" description="Helical" evidence="7">
    <location>
        <begin position="20"/>
        <end position="37"/>
    </location>
</feature>
<evidence type="ECO:0000256" key="4">
    <source>
        <dbReference type="ARBA" id="ARBA00022692"/>
    </source>
</evidence>
<evidence type="ECO:0000313" key="10">
    <source>
        <dbReference type="Proteomes" id="UP000622707"/>
    </source>
</evidence>
<dbReference type="PANTHER" id="PTHR34582">
    <property type="entry name" value="UPF0702 TRANSMEMBRANE PROTEIN YCAP"/>
    <property type="match status" value="1"/>
</dbReference>
<sequence length="160" mass="17002">MTLETIFGPTGNVTWAQECARAALIFFYGLVLVRIAGRRVFGHWTAVDIIVAIVTGSTLSRALTGNADLFGTLAATTLLMALHWATAHVSARSAFFSRLVEGPPVQLSEHGLVDPATLRRHAISPATLEQALRGAGVETVTGARLIVLEPSGKISVLKKT</sequence>
<dbReference type="InterPro" id="IPR007353">
    <property type="entry name" value="DUF421"/>
</dbReference>
<feature type="transmembrane region" description="Helical" evidence="7">
    <location>
        <begin position="69"/>
        <end position="89"/>
    </location>
</feature>
<accession>A0ABS1JQP6</accession>
<evidence type="ECO:0000259" key="8">
    <source>
        <dbReference type="Pfam" id="PF04239"/>
    </source>
</evidence>
<comment type="similarity">
    <text evidence="2">Belongs to the UPF0702 family.</text>
</comment>
<comment type="subcellular location">
    <subcellularLocation>
        <location evidence="1">Cell membrane</location>
        <topology evidence="1">Multi-pass membrane protein</topology>
    </subcellularLocation>
</comment>
<protein>
    <submittedName>
        <fullName evidence="9">DUF421 domain-containing protein</fullName>
    </submittedName>
</protein>
<organism evidence="9 10">
    <name type="scientific">Ramlibacter alkalitolerans</name>
    <dbReference type="NCBI Taxonomy" id="2039631"/>
    <lineage>
        <taxon>Bacteria</taxon>
        <taxon>Pseudomonadati</taxon>
        <taxon>Pseudomonadota</taxon>
        <taxon>Betaproteobacteria</taxon>
        <taxon>Burkholderiales</taxon>
        <taxon>Comamonadaceae</taxon>
        <taxon>Ramlibacter</taxon>
    </lineage>
</organism>
<gene>
    <name evidence="9" type="ORF">JI746_15545</name>
</gene>
<feature type="domain" description="YetF C-terminal" evidence="8">
    <location>
        <begin position="92"/>
        <end position="159"/>
    </location>
</feature>
<feature type="transmembrane region" description="Helical" evidence="7">
    <location>
        <begin position="44"/>
        <end position="63"/>
    </location>
</feature>
<dbReference type="Pfam" id="PF04239">
    <property type="entry name" value="DUF421"/>
    <property type="match status" value="1"/>
</dbReference>
<keyword evidence="10" id="KW-1185">Reference proteome</keyword>
<evidence type="ECO:0000256" key="5">
    <source>
        <dbReference type="ARBA" id="ARBA00022989"/>
    </source>
</evidence>
<evidence type="ECO:0000256" key="1">
    <source>
        <dbReference type="ARBA" id="ARBA00004651"/>
    </source>
</evidence>
<evidence type="ECO:0000256" key="2">
    <source>
        <dbReference type="ARBA" id="ARBA00006448"/>
    </source>
</evidence>
<dbReference type="RefSeq" id="WP_201690712.1">
    <property type="nucleotide sequence ID" value="NZ_JAEQND010000008.1"/>
</dbReference>
<reference evidence="9 10" key="1">
    <citation type="journal article" date="2017" name="Int. J. Syst. Evol. Microbiol.">
        <title>Ramlibacter alkalitolerans sp. nov., alkali-tolerant bacterium isolated from soil of ginseng.</title>
        <authorList>
            <person name="Lee D.H."/>
            <person name="Cha C.J."/>
        </authorList>
    </citation>
    <scope>NUCLEOTIDE SEQUENCE [LARGE SCALE GENOMIC DNA]</scope>
    <source>
        <strain evidence="9 10">KACC 19305</strain>
    </source>
</reference>
<dbReference type="EMBL" id="JAEQND010000008">
    <property type="protein sequence ID" value="MBL0426528.1"/>
    <property type="molecule type" value="Genomic_DNA"/>
</dbReference>
<dbReference type="Gene3D" id="3.30.240.20">
    <property type="entry name" value="bsu07140 like domains"/>
    <property type="match status" value="1"/>
</dbReference>
<keyword evidence="5 7" id="KW-1133">Transmembrane helix</keyword>
<evidence type="ECO:0000313" key="9">
    <source>
        <dbReference type="EMBL" id="MBL0426528.1"/>
    </source>
</evidence>
<evidence type="ECO:0000256" key="3">
    <source>
        <dbReference type="ARBA" id="ARBA00022475"/>
    </source>
</evidence>
<evidence type="ECO:0000256" key="7">
    <source>
        <dbReference type="SAM" id="Phobius"/>
    </source>
</evidence>
<name>A0ABS1JQP6_9BURK</name>
<keyword evidence="4 7" id="KW-0812">Transmembrane</keyword>
<evidence type="ECO:0000256" key="6">
    <source>
        <dbReference type="ARBA" id="ARBA00023136"/>
    </source>
</evidence>
<dbReference type="Proteomes" id="UP000622707">
    <property type="component" value="Unassembled WGS sequence"/>
</dbReference>
<comment type="caution">
    <text evidence="9">The sequence shown here is derived from an EMBL/GenBank/DDBJ whole genome shotgun (WGS) entry which is preliminary data.</text>
</comment>
<dbReference type="PANTHER" id="PTHR34582:SF6">
    <property type="entry name" value="UPF0702 TRANSMEMBRANE PROTEIN YCAP"/>
    <property type="match status" value="1"/>
</dbReference>
<dbReference type="InterPro" id="IPR023090">
    <property type="entry name" value="UPF0702_alpha/beta_dom_sf"/>
</dbReference>
<proteinExistence type="inferred from homology"/>